<gene>
    <name evidence="3" type="ORF">PRZ48_009997</name>
</gene>
<feature type="compositionally biased region" description="Low complexity" evidence="2">
    <location>
        <begin position="244"/>
        <end position="254"/>
    </location>
</feature>
<keyword evidence="4" id="KW-1185">Reference proteome</keyword>
<proteinExistence type="predicted"/>
<dbReference type="Proteomes" id="UP001305779">
    <property type="component" value="Unassembled WGS sequence"/>
</dbReference>
<protein>
    <submittedName>
        <fullName evidence="3">Uncharacterized protein</fullName>
    </submittedName>
</protein>
<feature type="region of interest" description="Disordered" evidence="2">
    <location>
        <begin position="244"/>
        <end position="263"/>
    </location>
</feature>
<name>A0ABR0EDD2_ZASCE</name>
<evidence type="ECO:0000256" key="1">
    <source>
        <dbReference type="SAM" id="Coils"/>
    </source>
</evidence>
<feature type="coiled-coil region" evidence="1">
    <location>
        <begin position="183"/>
        <end position="210"/>
    </location>
</feature>
<comment type="caution">
    <text evidence="3">The sequence shown here is derived from an EMBL/GenBank/DDBJ whole genome shotgun (WGS) entry which is preliminary data.</text>
</comment>
<dbReference type="EMBL" id="JAXOVC010000007">
    <property type="protein sequence ID" value="KAK4499482.1"/>
    <property type="molecule type" value="Genomic_DNA"/>
</dbReference>
<keyword evidence="1" id="KW-0175">Coiled coil</keyword>
<feature type="region of interest" description="Disordered" evidence="2">
    <location>
        <begin position="377"/>
        <end position="408"/>
    </location>
</feature>
<sequence>MPTGEDSIHDCPFPDAAEALRPYIKTRQEAAAIRQGLQTTLPISSISLGQTSTDVDPSSLSGVRKAYWRALEAHKKAQSRYEALKTELDQLVHGEAQGAPTTTSEDNDAFLADNYVPLIRQKEKHRKLKVIEASLARIDAAGQRSVGESLDNVAKREVGELPVPPTSASLPDRDAEFNAEYDLTQLKKAILSTKQQLNDHQRAVASLKESTGGETNPHADLKALQKAHNELTLWMESQLAVISDTDGTNGTNGTATRENDTNGDVTFNMNDIEDLYEQYLEARRQLLDTVANPPSPQLTSRPSSPVVRRGSDTTEVDNRTATSELVVPYLAALTSTTQHEQDLLQQSTFARRQVASSEAQTQAVLSRLADESHLLAPELGRGPPKGKDWAKAAAATGKTTDEYTTQRTKSGLAATEAAAKAMESIQRLPSSYDTLLK</sequence>
<evidence type="ECO:0000256" key="2">
    <source>
        <dbReference type="SAM" id="MobiDB-lite"/>
    </source>
</evidence>
<accession>A0ABR0EDD2</accession>
<feature type="region of interest" description="Disordered" evidence="2">
    <location>
        <begin position="290"/>
        <end position="316"/>
    </location>
</feature>
<evidence type="ECO:0000313" key="4">
    <source>
        <dbReference type="Proteomes" id="UP001305779"/>
    </source>
</evidence>
<evidence type="ECO:0000313" key="3">
    <source>
        <dbReference type="EMBL" id="KAK4499482.1"/>
    </source>
</evidence>
<reference evidence="3 4" key="1">
    <citation type="journal article" date="2023" name="G3 (Bethesda)">
        <title>A chromosome-level genome assembly of Zasmidium syzygii isolated from banana leaves.</title>
        <authorList>
            <person name="van Westerhoven A.C."/>
            <person name="Mehrabi R."/>
            <person name="Talebi R."/>
            <person name="Steentjes M.B.F."/>
            <person name="Corcolon B."/>
            <person name="Chong P.A."/>
            <person name="Kema G.H.J."/>
            <person name="Seidl M.F."/>
        </authorList>
    </citation>
    <scope>NUCLEOTIDE SEQUENCE [LARGE SCALE GENOMIC DNA]</scope>
    <source>
        <strain evidence="3 4">P124</strain>
    </source>
</reference>
<organism evidence="3 4">
    <name type="scientific">Zasmidium cellare</name>
    <name type="common">Wine cellar mold</name>
    <name type="synonym">Racodium cellare</name>
    <dbReference type="NCBI Taxonomy" id="395010"/>
    <lineage>
        <taxon>Eukaryota</taxon>
        <taxon>Fungi</taxon>
        <taxon>Dikarya</taxon>
        <taxon>Ascomycota</taxon>
        <taxon>Pezizomycotina</taxon>
        <taxon>Dothideomycetes</taxon>
        <taxon>Dothideomycetidae</taxon>
        <taxon>Mycosphaerellales</taxon>
        <taxon>Mycosphaerellaceae</taxon>
        <taxon>Zasmidium</taxon>
    </lineage>
</organism>